<evidence type="ECO:0000313" key="1">
    <source>
        <dbReference type="EMBL" id="TGX82866.1"/>
    </source>
</evidence>
<organism evidence="1 2">
    <name type="scientific">Palleniella muris</name>
    <dbReference type="NCBI Taxonomy" id="3038145"/>
    <lineage>
        <taxon>Bacteria</taxon>
        <taxon>Pseudomonadati</taxon>
        <taxon>Bacteroidota</taxon>
        <taxon>Bacteroidia</taxon>
        <taxon>Bacteroidales</taxon>
        <taxon>Prevotellaceae</taxon>
        <taxon>Palleniella</taxon>
    </lineage>
</organism>
<accession>A0AC61QR91</accession>
<proteinExistence type="predicted"/>
<protein>
    <submittedName>
        <fullName evidence="1">Helix-turn-helix domain-containing protein</fullName>
    </submittedName>
</protein>
<dbReference type="EMBL" id="SRZC01000007">
    <property type="protein sequence ID" value="TGX82866.1"/>
    <property type="molecule type" value="Genomic_DNA"/>
</dbReference>
<name>A0AC61QR91_9BACT</name>
<gene>
    <name evidence="1" type="ORF">E5358_05920</name>
</gene>
<dbReference type="Proteomes" id="UP000308886">
    <property type="component" value="Unassembled WGS sequence"/>
</dbReference>
<reference evidence="1" key="1">
    <citation type="submission" date="2019-04" db="EMBL/GenBank/DDBJ databases">
        <title>Microbes associate with the intestines of laboratory mice.</title>
        <authorList>
            <person name="Navarre W."/>
            <person name="Wong E."/>
            <person name="Huang K."/>
            <person name="Tropini C."/>
            <person name="Ng K."/>
            <person name="Yu B."/>
        </authorList>
    </citation>
    <scope>NUCLEOTIDE SEQUENCE</scope>
    <source>
        <strain evidence="1">NM73_A23</strain>
    </source>
</reference>
<sequence>MTRLWTRVRHTGFFHVPTSKNAMPLILILLLSLLPCPAFGAQEDFSTTDNLDDISDISHQHVTQIMQDRRGFLWLSSWNGLYRFDGYNFVSFKAKPGDGNEMSSDRFRNIVPDYDVTPETAIGNIYCLVDYDVFLFDVRTSSFTPVTGSIEKKARKVFAKNGSRCEDFTDNRGIHWQMTPEGFLRKTPHTRRWSRIEGISPSVVRMQYRDRKGNLWIGTKDGRLTVLDSALQLQGYIGKDGRLRTASTEFMPVYSLLEDSRGMLWIGTKPHGLFLKQGDNMLKVTGINSTQIYDLKEDKRGRIWVATHVGGINVVTPAKGKGTKPLSLTAKAVKATEGLRVRRLLILDDGTMLATTTKGLLVADNIYKPAEKIQWRMHTREAKHKESLSDNATMNVIRDYKGRIFVTTESGGLNQLLTTDLHADRFSFRHHNTDNGLASDVTMACVPLSGNKLIIQCNNTVSILDTETSHIENYGRAFWGENLQFSDAEPVIIGKDRLLLSLQTGALTVPVREMFAKGFTPRIALTQLHVADMPADYSIEYSDTIRIPRHNRDFALHFAAIDYTGNRYIRYATRLDNDSTWSHPTAANSIDIRDIDAGTHTLLIRSTNALGQWTDNVRKVTILVEPTFFETWYGRLLILLVIVAGIAMLTYAIVYVRNLEKRRKETLEAYLRLLDHKNEAEDSAPRHEEKAQAPIVIAPRLSEEDEAFMQKMTDFIEKNIANSDITINDIAAATAVSRSGLNRKMKQLLGVTPADFLKEARMKRALKMLKETSASVSEIAYSCGFSDPKYFAKCIKASTGKTPSELRS</sequence>
<evidence type="ECO:0000313" key="2">
    <source>
        <dbReference type="Proteomes" id="UP000308886"/>
    </source>
</evidence>
<keyword evidence="2" id="KW-1185">Reference proteome</keyword>
<comment type="caution">
    <text evidence="1">The sequence shown here is derived from an EMBL/GenBank/DDBJ whole genome shotgun (WGS) entry which is preliminary data.</text>
</comment>